<evidence type="ECO:0008006" key="3">
    <source>
        <dbReference type="Google" id="ProtNLM"/>
    </source>
</evidence>
<accession>A0ABW1VQS8</accession>
<evidence type="ECO:0000313" key="1">
    <source>
        <dbReference type="EMBL" id="MFC6363035.1"/>
    </source>
</evidence>
<keyword evidence="2" id="KW-1185">Reference proteome</keyword>
<protein>
    <recommendedName>
        <fullName evidence="3">Flp pilus assembly protein CpaB</fullName>
    </recommendedName>
</protein>
<comment type="caution">
    <text evidence="1">The sequence shown here is derived from an EMBL/GenBank/DDBJ whole genome shotgun (WGS) entry which is preliminary data.</text>
</comment>
<evidence type="ECO:0000313" key="2">
    <source>
        <dbReference type="Proteomes" id="UP001596215"/>
    </source>
</evidence>
<name>A0ABW1VQS8_9GAMM</name>
<organism evidence="1 2">
    <name type="scientific">Tatumella punctata</name>
    <dbReference type="NCBI Taxonomy" id="399969"/>
    <lineage>
        <taxon>Bacteria</taxon>
        <taxon>Pseudomonadati</taxon>
        <taxon>Pseudomonadota</taxon>
        <taxon>Gammaproteobacteria</taxon>
        <taxon>Enterobacterales</taxon>
        <taxon>Erwiniaceae</taxon>
        <taxon>Tatumella</taxon>
    </lineage>
</organism>
<dbReference type="Proteomes" id="UP001596215">
    <property type="component" value="Unassembled WGS sequence"/>
</dbReference>
<dbReference type="RefSeq" id="WP_212707767.1">
    <property type="nucleotide sequence ID" value="NZ_BAAAFW010000055.1"/>
</dbReference>
<reference evidence="2" key="1">
    <citation type="journal article" date="2019" name="Int. J. Syst. Evol. Microbiol.">
        <title>The Global Catalogue of Microorganisms (GCM) 10K type strain sequencing project: providing services to taxonomists for standard genome sequencing and annotation.</title>
        <authorList>
            <consortium name="The Broad Institute Genomics Platform"/>
            <consortium name="The Broad Institute Genome Sequencing Center for Infectious Disease"/>
            <person name="Wu L."/>
            <person name="Ma J."/>
        </authorList>
    </citation>
    <scope>NUCLEOTIDE SEQUENCE [LARGE SCALE GENOMIC DNA]</scope>
    <source>
        <strain evidence="2">CGMCC 4.1530</strain>
    </source>
</reference>
<gene>
    <name evidence="1" type="ORF">ACFP73_13175</name>
</gene>
<dbReference type="EMBL" id="JBHSUC010000019">
    <property type="protein sequence ID" value="MFC6363035.1"/>
    <property type="molecule type" value="Genomic_DNA"/>
</dbReference>
<proteinExistence type="predicted"/>
<sequence>MNQRLLVILAVLLLIVGAFGLLMNSGPPPQSSAPEPLMQVSYFVSEKILPTGSLLRDEDFVIKTEFLPADSREATEESPESLRGMFLVTDKAPGERISPADVSVDDPKNKLAAANMIRYNIVVNEEFTGALQQLRAGDYVDVYLRFSSENTKARRKNSESLLYGESSLSFFRIFESRRVISRPEKAAPSLLERKSLIESGNKGEVTGSLSLDLELSPADLKRLYRVTRKYDIILFPGGAGNVQRKTLSEQQGAAK</sequence>